<evidence type="ECO:0000313" key="3">
    <source>
        <dbReference type="Proteomes" id="UP000199068"/>
    </source>
</evidence>
<dbReference type="RefSeq" id="WP_092725739.1">
    <property type="nucleotide sequence ID" value="NZ_FNGW01000004.1"/>
</dbReference>
<keyword evidence="1" id="KW-0472">Membrane</keyword>
<dbReference type="STRING" id="1121325.SAMN04515677_104337"/>
<evidence type="ECO:0000313" key="2">
    <source>
        <dbReference type="EMBL" id="SDL97446.1"/>
    </source>
</evidence>
<reference evidence="2 3" key="1">
    <citation type="submission" date="2016-10" db="EMBL/GenBank/DDBJ databases">
        <authorList>
            <person name="de Groot N.N."/>
        </authorList>
    </citation>
    <scope>NUCLEOTIDE SEQUENCE [LARGE SCALE GENOMIC DNA]</scope>
    <source>
        <strain evidence="2 3">DSM 797</strain>
    </source>
</reference>
<organism evidence="2 3">
    <name type="scientific">Romboutsia lituseburensis DSM 797</name>
    <dbReference type="NCBI Taxonomy" id="1121325"/>
    <lineage>
        <taxon>Bacteria</taxon>
        <taxon>Bacillati</taxon>
        <taxon>Bacillota</taxon>
        <taxon>Clostridia</taxon>
        <taxon>Peptostreptococcales</taxon>
        <taxon>Peptostreptococcaceae</taxon>
        <taxon>Romboutsia</taxon>
    </lineage>
</organism>
<dbReference type="EMBL" id="FNGW01000004">
    <property type="protein sequence ID" value="SDL97446.1"/>
    <property type="molecule type" value="Genomic_DNA"/>
</dbReference>
<keyword evidence="1" id="KW-0812">Transmembrane</keyword>
<accession>A0A1G9PF46</accession>
<evidence type="ECO:0000256" key="1">
    <source>
        <dbReference type="SAM" id="Phobius"/>
    </source>
</evidence>
<keyword evidence="1" id="KW-1133">Transmembrane helix</keyword>
<feature type="transmembrane region" description="Helical" evidence="1">
    <location>
        <begin position="141"/>
        <end position="159"/>
    </location>
</feature>
<protein>
    <recommendedName>
        <fullName evidence="4">DNA-binding protein</fullName>
    </recommendedName>
</protein>
<gene>
    <name evidence="2" type="ORF">SAMN04515677_104337</name>
</gene>
<dbReference type="AlphaFoldDB" id="A0A1G9PF46"/>
<proteinExistence type="predicted"/>
<name>A0A1G9PF46_9FIRM</name>
<sequence length="163" mass="18317">MYKKISKALLIISICTIFIIPLKISANEYTINDLIENGKSFDKKEITIKGEAIGESLKRDDHTWININDTTNAMGVYMRTEDANKVSKFGGYSKVGDTIDVKGTFNRACSEHGGDMDIHAKEVNVIKEGKKTIEIIEKNKIYTGIVSTVIVIFMGYIVYKKQK</sequence>
<evidence type="ECO:0008006" key="4">
    <source>
        <dbReference type="Google" id="ProtNLM"/>
    </source>
</evidence>
<keyword evidence="3" id="KW-1185">Reference proteome</keyword>
<dbReference type="Proteomes" id="UP000199068">
    <property type="component" value="Unassembled WGS sequence"/>
</dbReference>